<evidence type="ECO:0000256" key="6">
    <source>
        <dbReference type="RuleBase" id="RU366058"/>
    </source>
</evidence>
<sequence length="243" mass="26952">MDDPIPEGDSAPSGARPYRWLIALLLLFLAIAVYYLFGRHLSIDALVEREEALRSFQQQHWLVSYFAAFAIYVVITGLSLPGAALLTILYGWLFGPVAGVVLVSFASTLGATIAFSVSRYLFRDAIQQRYQQRLEKLNASVEAEGAYYLFTLRLIPIFPFFLVNLLMGLTPIRLVTFWWVSQLGMLAGTIVYVAAGASLPSLAAIQEQGLGAVVRWPTLAAFALLGLLPLLTRQVVKWLRRSP</sequence>
<dbReference type="Proteomes" id="UP000318878">
    <property type="component" value="Unassembled WGS sequence"/>
</dbReference>
<organism evidence="8 9">
    <name type="scientific">Blastopirellula retiformator</name>
    <dbReference type="NCBI Taxonomy" id="2527970"/>
    <lineage>
        <taxon>Bacteria</taxon>
        <taxon>Pseudomonadati</taxon>
        <taxon>Planctomycetota</taxon>
        <taxon>Planctomycetia</taxon>
        <taxon>Pirellulales</taxon>
        <taxon>Pirellulaceae</taxon>
        <taxon>Blastopirellula</taxon>
    </lineage>
</organism>
<feature type="transmembrane region" description="Helical" evidence="6">
    <location>
        <begin position="212"/>
        <end position="231"/>
    </location>
</feature>
<dbReference type="OrthoDB" id="9779114at2"/>
<dbReference type="PANTHER" id="PTHR12677:SF59">
    <property type="entry name" value="GOLGI APPARATUS MEMBRANE PROTEIN TVP38-RELATED"/>
    <property type="match status" value="1"/>
</dbReference>
<feature type="transmembrane region" description="Helical" evidence="6">
    <location>
        <begin position="99"/>
        <end position="122"/>
    </location>
</feature>
<evidence type="ECO:0000256" key="3">
    <source>
        <dbReference type="ARBA" id="ARBA00022692"/>
    </source>
</evidence>
<proteinExistence type="inferred from homology"/>
<reference evidence="8 9" key="1">
    <citation type="submission" date="2019-02" db="EMBL/GenBank/DDBJ databases">
        <title>Deep-cultivation of Planctomycetes and their phenomic and genomic characterization uncovers novel biology.</title>
        <authorList>
            <person name="Wiegand S."/>
            <person name="Jogler M."/>
            <person name="Boedeker C."/>
            <person name="Pinto D."/>
            <person name="Vollmers J."/>
            <person name="Rivas-Marin E."/>
            <person name="Kohn T."/>
            <person name="Peeters S.H."/>
            <person name="Heuer A."/>
            <person name="Rast P."/>
            <person name="Oberbeckmann S."/>
            <person name="Bunk B."/>
            <person name="Jeske O."/>
            <person name="Meyerdierks A."/>
            <person name="Storesund J.E."/>
            <person name="Kallscheuer N."/>
            <person name="Luecker S."/>
            <person name="Lage O.M."/>
            <person name="Pohl T."/>
            <person name="Merkel B.J."/>
            <person name="Hornburger P."/>
            <person name="Mueller R.-W."/>
            <person name="Bruemmer F."/>
            <person name="Labrenz M."/>
            <person name="Spormann A.M."/>
            <person name="Op Den Camp H."/>
            <person name="Overmann J."/>
            <person name="Amann R."/>
            <person name="Jetten M.S.M."/>
            <person name="Mascher T."/>
            <person name="Medema M.H."/>
            <person name="Devos D.P."/>
            <person name="Kaster A.-K."/>
            <person name="Ovreas L."/>
            <person name="Rohde M."/>
            <person name="Galperin M.Y."/>
            <person name="Jogler C."/>
        </authorList>
    </citation>
    <scope>NUCLEOTIDE SEQUENCE [LARGE SCALE GENOMIC DNA]</scope>
    <source>
        <strain evidence="8 9">Enr8</strain>
    </source>
</reference>
<feature type="transmembrane region" description="Helical" evidence="6">
    <location>
        <begin position="62"/>
        <end position="93"/>
    </location>
</feature>
<dbReference type="AlphaFoldDB" id="A0A5C5V9Z1"/>
<evidence type="ECO:0000256" key="4">
    <source>
        <dbReference type="ARBA" id="ARBA00022989"/>
    </source>
</evidence>
<keyword evidence="2 6" id="KW-1003">Cell membrane</keyword>
<keyword evidence="3 6" id="KW-0812">Transmembrane</keyword>
<evidence type="ECO:0000256" key="2">
    <source>
        <dbReference type="ARBA" id="ARBA00022475"/>
    </source>
</evidence>
<feature type="transmembrane region" description="Helical" evidence="6">
    <location>
        <begin position="20"/>
        <end position="41"/>
    </location>
</feature>
<dbReference type="Pfam" id="PF09335">
    <property type="entry name" value="VTT_dom"/>
    <property type="match status" value="1"/>
</dbReference>
<evidence type="ECO:0000313" key="8">
    <source>
        <dbReference type="EMBL" id="TWT34717.1"/>
    </source>
</evidence>
<dbReference type="PANTHER" id="PTHR12677">
    <property type="entry name" value="GOLGI APPARATUS MEMBRANE PROTEIN TVP38-RELATED"/>
    <property type="match status" value="1"/>
</dbReference>
<name>A0A5C5V9Z1_9BACT</name>
<keyword evidence="4 6" id="KW-1133">Transmembrane helix</keyword>
<evidence type="ECO:0000313" key="9">
    <source>
        <dbReference type="Proteomes" id="UP000318878"/>
    </source>
</evidence>
<dbReference type="InterPro" id="IPR015414">
    <property type="entry name" value="TMEM64"/>
</dbReference>
<evidence type="ECO:0000259" key="7">
    <source>
        <dbReference type="Pfam" id="PF09335"/>
    </source>
</evidence>
<comment type="similarity">
    <text evidence="6">Belongs to the TVP38/TMEM64 family.</text>
</comment>
<protein>
    <recommendedName>
        <fullName evidence="6">TVP38/TMEM64 family membrane protein</fullName>
    </recommendedName>
</protein>
<feature type="transmembrane region" description="Helical" evidence="6">
    <location>
        <begin position="157"/>
        <end position="179"/>
    </location>
</feature>
<dbReference type="GO" id="GO:0005886">
    <property type="term" value="C:plasma membrane"/>
    <property type="evidence" value="ECO:0007669"/>
    <property type="project" value="UniProtKB-SubCell"/>
</dbReference>
<keyword evidence="5 6" id="KW-0472">Membrane</keyword>
<gene>
    <name evidence="8" type="primary">ydjZ</name>
    <name evidence="8" type="ORF">Enr8_21300</name>
</gene>
<comment type="subcellular location">
    <subcellularLocation>
        <location evidence="1 6">Cell membrane</location>
        <topology evidence="1 6">Multi-pass membrane protein</topology>
    </subcellularLocation>
</comment>
<comment type="caution">
    <text evidence="8">The sequence shown here is derived from an EMBL/GenBank/DDBJ whole genome shotgun (WGS) entry which is preliminary data.</text>
</comment>
<accession>A0A5C5V9Z1</accession>
<evidence type="ECO:0000256" key="1">
    <source>
        <dbReference type="ARBA" id="ARBA00004651"/>
    </source>
</evidence>
<feature type="domain" description="VTT" evidence="7">
    <location>
        <begin position="81"/>
        <end position="197"/>
    </location>
</feature>
<dbReference type="RefSeq" id="WP_146431205.1">
    <property type="nucleotide sequence ID" value="NZ_SJPF01000002.1"/>
</dbReference>
<keyword evidence="9" id="KW-1185">Reference proteome</keyword>
<evidence type="ECO:0000256" key="5">
    <source>
        <dbReference type="ARBA" id="ARBA00023136"/>
    </source>
</evidence>
<feature type="transmembrane region" description="Helical" evidence="6">
    <location>
        <begin position="185"/>
        <end position="205"/>
    </location>
</feature>
<dbReference type="InterPro" id="IPR032816">
    <property type="entry name" value="VTT_dom"/>
</dbReference>
<dbReference type="EMBL" id="SJPF01000002">
    <property type="protein sequence ID" value="TWT34717.1"/>
    <property type="molecule type" value="Genomic_DNA"/>
</dbReference>